<dbReference type="PANTHER" id="PTHR47514">
    <property type="entry name" value="TRANSKETOLASE N-TERMINAL SECTION-RELATED"/>
    <property type="match status" value="1"/>
</dbReference>
<comment type="similarity">
    <text evidence="2">Belongs to the transketolase family.</text>
</comment>
<dbReference type="InterPro" id="IPR005474">
    <property type="entry name" value="Transketolase_N"/>
</dbReference>
<sequence>HGLSAGLGMAIGGQSKGFENRVLVVVGDGELHEGSNWEAIMYAGHKKVGNLCVLVDKNERAQMGSTDAACSIDPLVSKFEAFNFDTYELDGHNELAIINTIKSTQESVRPVAIICNTVKGKGISFMEGDNLWHYRTPKGEDFKTAIQELSNK</sequence>
<accession>A0A383EWE6</accession>
<dbReference type="EMBL" id="UINC01229481">
    <property type="protein sequence ID" value="SVE61207.1"/>
    <property type="molecule type" value="Genomic_DNA"/>
</dbReference>
<keyword evidence="3" id="KW-0786">Thiamine pyrophosphate</keyword>
<name>A0A383EWE6_9ZZZZ</name>
<evidence type="ECO:0000313" key="5">
    <source>
        <dbReference type="EMBL" id="SVE61207.1"/>
    </source>
</evidence>
<evidence type="ECO:0000256" key="2">
    <source>
        <dbReference type="ARBA" id="ARBA00007131"/>
    </source>
</evidence>
<organism evidence="5">
    <name type="scientific">marine metagenome</name>
    <dbReference type="NCBI Taxonomy" id="408172"/>
    <lineage>
        <taxon>unclassified sequences</taxon>
        <taxon>metagenomes</taxon>
        <taxon>ecological metagenomes</taxon>
    </lineage>
</organism>
<dbReference type="Gene3D" id="3.40.50.970">
    <property type="match status" value="1"/>
</dbReference>
<dbReference type="SUPFAM" id="SSF52518">
    <property type="entry name" value="Thiamin diphosphate-binding fold (THDP-binding)"/>
    <property type="match status" value="1"/>
</dbReference>
<dbReference type="InterPro" id="IPR029061">
    <property type="entry name" value="THDP-binding"/>
</dbReference>
<comment type="cofactor">
    <cofactor evidence="1">
        <name>thiamine diphosphate</name>
        <dbReference type="ChEBI" id="CHEBI:58937"/>
    </cofactor>
</comment>
<dbReference type="Pfam" id="PF00456">
    <property type="entry name" value="Transketolase_N"/>
    <property type="match status" value="1"/>
</dbReference>
<evidence type="ECO:0000259" key="4">
    <source>
        <dbReference type="Pfam" id="PF00456"/>
    </source>
</evidence>
<dbReference type="PANTHER" id="PTHR47514:SF1">
    <property type="entry name" value="TRANSKETOLASE N-TERMINAL SECTION-RELATED"/>
    <property type="match status" value="1"/>
</dbReference>
<feature type="non-terminal residue" evidence="5">
    <location>
        <position position="1"/>
    </location>
</feature>
<evidence type="ECO:0000256" key="1">
    <source>
        <dbReference type="ARBA" id="ARBA00001964"/>
    </source>
</evidence>
<reference evidence="5" key="1">
    <citation type="submission" date="2018-05" db="EMBL/GenBank/DDBJ databases">
        <authorList>
            <person name="Lanie J.A."/>
            <person name="Ng W.-L."/>
            <person name="Kazmierczak K.M."/>
            <person name="Andrzejewski T.M."/>
            <person name="Davidsen T.M."/>
            <person name="Wayne K.J."/>
            <person name="Tettelin H."/>
            <person name="Glass J.I."/>
            <person name="Rusch D."/>
            <person name="Podicherti R."/>
            <person name="Tsui H.-C.T."/>
            <person name="Winkler M.E."/>
        </authorList>
    </citation>
    <scope>NUCLEOTIDE SEQUENCE</scope>
</reference>
<proteinExistence type="inferred from homology"/>
<protein>
    <recommendedName>
        <fullName evidence="4">Transketolase N-terminal domain-containing protein</fullName>
    </recommendedName>
</protein>
<evidence type="ECO:0000256" key="3">
    <source>
        <dbReference type="ARBA" id="ARBA00023052"/>
    </source>
</evidence>
<gene>
    <name evidence="5" type="ORF">METZ01_LOCUS514061</name>
</gene>
<dbReference type="AlphaFoldDB" id="A0A383EWE6"/>
<feature type="domain" description="Transketolase N-terminal" evidence="4">
    <location>
        <begin position="18"/>
        <end position="137"/>
    </location>
</feature>